<dbReference type="PROSITE" id="PS51462">
    <property type="entry name" value="NUDIX"/>
    <property type="match status" value="1"/>
</dbReference>
<proteinExistence type="predicted"/>
<keyword evidence="4" id="KW-1185">Reference proteome</keyword>
<feature type="domain" description="Nudix hydrolase" evidence="2">
    <location>
        <begin position="342"/>
        <end position="497"/>
    </location>
</feature>
<dbReference type="PANTHER" id="PTHR43662:SF2">
    <property type="entry name" value="DUF1996 DOMAIN-CONTAINING PROTEIN"/>
    <property type="match status" value="1"/>
</dbReference>
<evidence type="ECO:0000313" key="3">
    <source>
        <dbReference type="EMBL" id="KAK4139574.1"/>
    </source>
</evidence>
<dbReference type="InterPro" id="IPR000086">
    <property type="entry name" value="NUDIX_hydrolase_dom"/>
</dbReference>
<dbReference type="InterPro" id="IPR015797">
    <property type="entry name" value="NUDIX_hydrolase-like_dom_sf"/>
</dbReference>
<dbReference type="CDD" id="cd02883">
    <property type="entry name" value="NUDIX_Hydrolase"/>
    <property type="match status" value="1"/>
</dbReference>
<dbReference type="GeneID" id="87821628"/>
<feature type="chain" id="PRO_5043047746" evidence="1">
    <location>
        <begin position="18"/>
        <end position="512"/>
    </location>
</feature>
<dbReference type="AlphaFoldDB" id="A0AAN6UV33"/>
<evidence type="ECO:0000313" key="4">
    <source>
        <dbReference type="Proteomes" id="UP001302676"/>
    </source>
</evidence>
<name>A0AAN6UV33_9PEZI</name>
<gene>
    <name evidence="3" type="ORF">C8A04DRAFT_40637</name>
</gene>
<feature type="signal peptide" evidence="1">
    <location>
        <begin position="1"/>
        <end position="17"/>
    </location>
</feature>
<comment type="caution">
    <text evidence="3">The sequence shown here is derived from an EMBL/GenBank/DDBJ whole genome shotgun (WGS) entry which is preliminary data.</text>
</comment>
<reference evidence="3" key="2">
    <citation type="submission" date="2023-05" db="EMBL/GenBank/DDBJ databases">
        <authorList>
            <consortium name="Lawrence Berkeley National Laboratory"/>
            <person name="Steindorff A."/>
            <person name="Hensen N."/>
            <person name="Bonometti L."/>
            <person name="Westerberg I."/>
            <person name="Brannstrom I.O."/>
            <person name="Guillou S."/>
            <person name="Cros-Aarteil S."/>
            <person name="Calhoun S."/>
            <person name="Haridas S."/>
            <person name="Kuo A."/>
            <person name="Mondo S."/>
            <person name="Pangilinan J."/>
            <person name="Riley R."/>
            <person name="Labutti K."/>
            <person name="Andreopoulos B."/>
            <person name="Lipzen A."/>
            <person name="Chen C."/>
            <person name="Yanf M."/>
            <person name="Daum C."/>
            <person name="Ng V."/>
            <person name="Clum A."/>
            <person name="Ohm R."/>
            <person name="Martin F."/>
            <person name="Silar P."/>
            <person name="Natvig D."/>
            <person name="Lalanne C."/>
            <person name="Gautier V."/>
            <person name="Ament-Velasquez S.L."/>
            <person name="Kruys A."/>
            <person name="Hutchinson M.I."/>
            <person name="Powell A.J."/>
            <person name="Barry K."/>
            <person name="Miller A.N."/>
            <person name="Grigoriev I.V."/>
            <person name="Debuchy R."/>
            <person name="Gladieux P."/>
            <person name="Thoren M.H."/>
            <person name="Johannesson H."/>
        </authorList>
    </citation>
    <scope>NUCLEOTIDE SEQUENCE</scope>
    <source>
        <strain evidence="3">CBS 141.50</strain>
    </source>
</reference>
<dbReference type="Pfam" id="PF09362">
    <property type="entry name" value="DUF1996"/>
    <property type="match status" value="1"/>
</dbReference>
<dbReference type="Pfam" id="PF00293">
    <property type="entry name" value="NUDIX"/>
    <property type="match status" value="1"/>
</dbReference>
<organism evidence="3 4">
    <name type="scientific">Dichotomopilus funicola</name>
    <dbReference type="NCBI Taxonomy" id="1934379"/>
    <lineage>
        <taxon>Eukaryota</taxon>
        <taxon>Fungi</taxon>
        <taxon>Dikarya</taxon>
        <taxon>Ascomycota</taxon>
        <taxon>Pezizomycotina</taxon>
        <taxon>Sordariomycetes</taxon>
        <taxon>Sordariomycetidae</taxon>
        <taxon>Sordariales</taxon>
        <taxon>Chaetomiaceae</taxon>
        <taxon>Dichotomopilus</taxon>
    </lineage>
</organism>
<dbReference type="PANTHER" id="PTHR43662">
    <property type="match status" value="1"/>
</dbReference>
<evidence type="ECO:0000256" key="1">
    <source>
        <dbReference type="SAM" id="SignalP"/>
    </source>
</evidence>
<keyword evidence="1" id="KW-0732">Signal</keyword>
<dbReference type="Gene3D" id="3.90.79.10">
    <property type="entry name" value="Nucleoside Triphosphate Pyrophosphohydrolase"/>
    <property type="match status" value="1"/>
</dbReference>
<dbReference type="EMBL" id="MU853658">
    <property type="protein sequence ID" value="KAK4139574.1"/>
    <property type="molecule type" value="Genomic_DNA"/>
</dbReference>
<evidence type="ECO:0000259" key="2">
    <source>
        <dbReference type="PROSITE" id="PS51462"/>
    </source>
</evidence>
<dbReference type="InterPro" id="IPR018535">
    <property type="entry name" value="DUF1996"/>
</dbReference>
<reference evidence="3" key="1">
    <citation type="journal article" date="2023" name="Mol. Phylogenet. Evol.">
        <title>Genome-scale phylogeny and comparative genomics of the fungal order Sordariales.</title>
        <authorList>
            <person name="Hensen N."/>
            <person name="Bonometti L."/>
            <person name="Westerberg I."/>
            <person name="Brannstrom I.O."/>
            <person name="Guillou S."/>
            <person name="Cros-Aarteil S."/>
            <person name="Calhoun S."/>
            <person name="Haridas S."/>
            <person name="Kuo A."/>
            <person name="Mondo S."/>
            <person name="Pangilinan J."/>
            <person name="Riley R."/>
            <person name="LaButti K."/>
            <person name="Andreopoulos B."/>
            <person name="Lipzen A."/>
            <person name="Chen C."/>
            <person name="Yan M."/>
            <person name="Daum C."/>
            <person name="Ng V."/>
            <person name="Clum A."/>
            <person name="Steindorff A."/>
            <person name="Ohm R.A."/>
            <person name="Martin F."/>
            <person name="Silar P."/>
            <person name="Natvig D.O."/>
            <person name="Lalanne C."/>
            <person name="Gautier V."/>
            <person name="Ament-Velasquez S.L."/>
            <person name="Kruys A."/>
            <person name="Hutchinson M.I."/>
            <person name="Powell A.J."/>
            <person name="Barry K."/>
            <person name="Miller A.N."/>
            <person name="Grigoriev I.V."/>
            <person name="Debuchy R."/>
            <person name="Gladieux P."/>
            <person name="Hiltunen Thoren M."/>
            <person name="Johannesson H."/>
        </authorList>
    </citation>
    <scope>NUCLEOTIDE SEQUENCE</scope>
    <source>
        <strain evidence="3">CBS 141.50</strain>
    </source>
</reference>
<sequence length="512" mass="55601">MKAALLTSALWAQQAAAQFATAAMMRFQCSQLVIERLDPLVNPGEVQSPHLHQIVGGNAFNASMTPGDYDPSVESTCTTCSFAEDFSNYWTANIYFHAKNGSYKRVPQMVNLGLQGAGGVTVYYIPPYDGKTTVTAFKPGFRMLVGDATLRTEEGMQKQICHRCEENIEQTPFGGAPCSGADTASFPTGMCHGGIRTTITFPTCWDGKNVDTPDHKSHVAYPSSGSFETTGPCPDSHPVRVPQLMYEVMWDTREFNDPEVWPESGQPLVYSMGDETGFGQHGDYIFGWKGDSLQRALDARCTGNQCSVLTTQSTEQALACQKQQTVPEETEGLTYIAANPPTTNLIVSAVVIHNHRVLLIQRAPHDGFPLKWECPGGGVDATDASVLDAARREVREETGLVVKEFKGVVDVLDFDGKEDGCVWKKITLFVGVVDDDAAAAAGEGVMGDGGERMGLVVKLDPNEHVDAVWASEEELVAGKVGEKTIEFAYVEQRQTILDVLRGVKNGEIGEIV</sequence>
<protein>
    <submittedName>
        <fullName evidence="3">Nucleoside diphosphate-linked moiety X motif 17</fullName>
    </submittedName>
</protein>
<dbReference type="SUPFAM" id="SSF55811">
    <property type="entry name" value="Nudix"/>
    <property type="match status" value="1"/>
</dbReference>
<dbReference type="Proteomes" id="UP001302676">
    <property type="component" value="Unassembled WGS sequence"/>
</dbReference>
<accession>A0AAN6UV33</accession>
<dbReference type="RefSeq" id="XP_062632945.1">
    <property type="nucleotide sequence ID" value="XM_062785015.1"/>
</dbReference>